<evidence type="ECO:0000313" key="2">
    <source>
        <dbReference type="Proteomes" id="UP000799539"/>
    </source>
</evidence>
<name>A0A6A6FF78_9PEZI</name>
<accession>A0A6A6FF78</accession>
<proteinExistence type="predicted"/>
<reference evidence="1" key="1">
    <citation type="journal article" date="2020" name="Stud. Mycol.">
        <title>101 Dothideomycetes genomes: a test case for predicting lifestyles and emergence of pathogens.</title>
        <authorList>
            <person name="Haridas S."/>
            <person name="Albert R."/>
            <person name="Binder M."/>
            <person name="Bloem J."/>
            <person name="Labutti K."/>
            <person name="Salamov A."/>
            <person name="Andreopoulos B."/>
            <person name="Baker S."/>
            <person name="Barry K."/>
            <person name="Bills G."/>
            <person name="Bluhm B."/>
            <person name="Cannon C."/>
            <person name="Castanera R."/>
            <person name="Culley D."/>
            <person name="Daum C."/>
            <person name="Ezra D."/>
            <person name="Gonzalez J."/>
            <person name="Henrissat B."/>
            <person name="Kuo A."/>
            <person name="Liang C."/>
            <person name="Lipzen A."/>
            <person name="Lutzoni F."/>
            <person name="Magnuson J."/>
            <person name="Mondo S."/>
            <person name="Nolan M."/>
            <person name="Ohm R."/>
            <person name="Pangilinan J."/>
            <person name="Park H.-J."/>
            <person name="Ramirez L."/>
            <person name="Alfaro M."/>
            <person name="Sun H."/>
            <person name="Tritt A."/>
            <person name="Yoshinaga Y."/>
            <person name="Zwiers L.-H."/>
            <person name="Turgeon B."/>
            <person name="Goodwin S."/>
            <person name="Spatafora J."/>
            <person name="Crous P."/>
            <person name="Grigoriev I."/>
        </authorList>
    </citation>
    <scope>NUCLEOTIDE SEQUENCE</scope>
    <source>
        <strain evidence="1">SCOH1-5</strain>
    </source>
</reference>
<organism evidence="1 2">
    <name type="scientific">Cercospora zeae-maydis SCOH1-5</name>
    <dbReference type="NCBI Taxonomy" id="717836"/>
    <lineage>
        <taxon>Eukaryota</taxon>
        <taxon>Fungi</taxon>
        <taxon>Dikarya</taxon>
        <taxon>Ascomycota</taxon>
        <taxon>Pezizomycotina</taxon>
        <taxon>Dothideomycetes</taxon>
        <taxon>Dothideomycetidae</taxon>
        <taxon>Mycosphaerellales</taxon>
        <taxon>Mycosphaerellaceae</taxon>
        <taxon>Cercospora</taxon>
    </lineage>
</organism>
<dbReference type="AlphaFoldDB" id="A0A6A6FF78"/>
<sequence length="148" mass="16613">MPPNGALCSWLLACRCRILQGSKGVSARTIKNALSLEPVQTGDKVHRTETSSGTVNFTWTEVQSLDISITNFRIDTAKSNASTRPSKRTDFLNLAPELRNRKHEAFAARRLTVIGRYGLRPRKPPRPIHYGKRRGFKALGLLEQIRDS</sequence>
<dbReference type="Proteomes" id="UP000799539">
    <property type="component" value="Unassembled WGS sequence"/>
</dbReference>
<evidence type="ECO:0000313" key="1">
    <source>
        <dbReference type="EMBL" id="KAF2211898.1"/>
    </source>
</evidence>
<protein>
    <submittedName>
        <fullName evidence="1">Uncharacterized protein</fullName>
    </submittedName>
</protein>
<keyword evidence="2" id="KW-1185">Reference proteome</keyword>
<dbReference type="EMBL" id="ML992674">
    <property type="protein sequence ID" value="KAF2211898.1"/>
    <property type="molecule type" value="Genomic_DNA"/>
</dbReference>
<gene>
    <name evidence="1" type="ORF">CERZMDRAFT_97817</name>
</gene>